<dbReference type="InterPro" id="IPR029058">
    <property type="entry name" value="AB_hydrolase_fold"/>
</dbReference>
<dbReference type="EMBL" id="JBHMCY010000018">
    <property type="protein sequence ID" value="MFB9463490.1"/>
    <property type="molecule type" value="Genomic_DNA"/>
</dbReference>
<protein>
    <submittedName>
        <fullName evidence="2">Alpha/beta fold hydrolase</fullName>
    </submittedName>
</protein>
<dbReference type="PANTHER" id="PTHR43689:SF8">
    <property type="entry name" value="ALPHA_BETA-HYDROLASES SUPERFAMILY PROTEIN"/>
    <property type="match status" value="1"/>
</dbReference>
<dbReference type="InterPro" id="IPR000073">
    <property type="entry name" value="AB_hydrolase_1"/>
</dbReference>
<dbReference type="RefSeq" id="WP_381345680.1">
    <property type="nucleotide sequence ID" value="NZ_JBHMCY010000018.1"/>
</dbReference>
<feature type="domain" description="AB hydrolase-1" evidence="1">
    <location>
        <begin position="2"/>
        <end position="208"/>
    </location>
</feature>
<comment type="caution">
    <text evidence="2">The sequence shown here is derived from an EMBL/GenBank/DDBJ whole genome shotgun (WGS) entry which is preliminary data.</text>
</comment>
<organism evidence="2 3">
    <name type="scientific">Streptomyces cinereospinus</name>
    <dbReference type="NCBI Taxonomy" id="285561"/>
    <lineage>
        <taxon>Bacteria</taxon>
        <taxon>Bacillati</taxon>
        <taxon>Actinomycetota</taxon>
        <taxon>Actinomycetes</taxon>
        <taxon>Kitasatosporales</taxon>
        <taxon>Streptomycetaceae</taxon>
        <taxon>Streptomyces</taxon>
    </lineage>
</organism>
<dbReference type="Pfam" id="PF12697">
    <property type="entry name" value="Abhydrolase_6"/>
    <property type="match status" value="1"/>
</dbReference>
<proteinExistence type="predicted"/>
<evidence type="ECO:0000313" key="3">
    <source>
        <dbReference type="Proteomes" id="UP001589709"/>
    </source>
</evidence>
<evidence type="ECO:0000313" key="2">
    <source>
        <dbReference type="EMBL" id="MFB9463490.1"/>
    </source>
</evidence>
<dbReference type="Proteomes" id="UP001589709">
    <property type="component" value="Unassembled WGS sequence"/>
</dbReference>
<name>A0ABV5MZM3_9ACTN</name>
<dbReference type="PANTHER" id="PTHR43689">
    <property type="entry name" value="HYDROLASE"/>
    <property type="match status" value="1"/>
</dbReference>
<accession>A0ABV5MZM3</accession>
<keyword evidence="2" id="KW-0378">Hydrolase</keyword>
<dbReference type="GO" id="GO:0016787">
    <property type="term" value="F:hydrolase activity"/>
    <property type="evidence" value="ECO:0007669"/>
    <property type="project" value="UniProtKB-KW"/>
</dbReference>
<gene>
    <name evidence="2" type="ORF">ACFF45_12430</name>
</gene>
<evidence type="ECO:0000259" key="1">
    <source>
        <dbReference type="Pfam" id="PF12697"/>
    </source>
</evidence>
<dbReference type="Gene3D" id="3.40.50.1820">
    <property type="entry name" value="alpha/beta hydrolase"/>
    <property type="match status" value="1"/>
</dbReference>
<sequence length="228" mass="23463">MLLIHGWGGSAASDWHDNGWGGLLAGHGRAALAVDLPGHGRLPQSHDPADYADLAAGVLAELPDGGPLDAVGFSLGAKVLLELAARHPDRFGRLVLGGLGGNAFAPERLGRELADALEAGPRAGTPAAVSDLAAYGIGNGNDRLALAACLRRTANPVLTPDRLLRVRGPVLLVVGEHDRVAHPVQPLADALPGAQVRTLPEVAHLDLPASAAFQRLALGFLGEGRRLA</sequence>
<dbReference type="PRINTS" id="PR00111">
    <property type="entry name" value="ABHYDROLASE"/>
</dbReference>
<keyword evidence="3" id="KW-1185">Reference proteome</keyword>
<dbReference type="SUPFAM" id="SSF53474">
    <property type="entry name" value="alpha/beta-Hydrolases"/>
    <property type="match status" value="1"/>
</dbReference>
<reference evidence="2 3" key="1">
    <citation type="submission" date="2024-09" db="EMBL/GenBank/DDBJ databases">
        <authorList>
            <person name="Sun Q."/>
            <person name="Mori K."/>
        </authorList>
    </citation>
    <scope>NUCLEOTIDE SEQUENCE [LARGE SCALE GENOMIC DNA]</scope>
    <source>
        <strain evidence="2 3">JCM 6917</strain>
    </source>
</reference>